<sequence>MCYLWAILVDALTFSRIRLYEDIPDQNLAFREVPAPPPPPPPPPPPREDDPTFVRRVRLTYLDRAHQSHQRVLLEESQEVNWTTPSWVFSATWLAPYAACIVSIAGNVFYTLAYVVKFGRIEEEHWRMGLVIALLLWGSILEVIRSAITTVVELRKFEIRRRMAGGDFLQSRLRQVGAGAKRPDVRLRGPPPMRPPVPTMAPANPPKSAPPPPPHQPMPVSRPAYLPSGTPPPPPGAPPPGAPMLRSGSGQSLPVAAALQNVPGTPQGGTPMGGTPRDSATPRGGMSDSGRGQPLPPATPPLQPGVNLLPGRLDSSPFGPSAPVQAPPMPLGGVPPSPTGSAVSAVSAALSEKLKASRVATPPPLPPGGHGRPPSGGSSASGGRGPRPPATQAGSFTRTGSQMSAGSAPPKPPTPPPSGSMQQTRASYRARKQG</sequence>
<dbReference type="InterPro" id="IPR051412">
    <property type="entry name" value="Formin_Homology_Diaphanous_sf"/>
</dbReference>
<comment type="caution">
    <text evidence="3">The sequence shown here is derived from an EMBL/GenBank/DDBJ whole genome shotgun (WGS) entry which is preliminary data.</text>
</comment>
<reference evidence="3" key="1">
    <citation type="submission" date="2023-10" db="EMBL/GenBank/DDBJ databases">
        <authorList>
            <person name="Chen Y."/>
            <person name="Shah S."/>
            <person name="Dougan E. K."/>
            <person name="Thang M."/>
            <person name="Chan C."/>
        </authorList>
    </citation>
    <scope>NUCLEOTIDE SEQUENCE [LARGE SCALE GENOMIC DNA]</scope>
</reference>
<feature type="compositionally biased region" description="Pro residues" evidence="1">
    <location>
        <begin position="229"/>
        <end position="242"/>
    </location>
</feature>
<dbReference type="PANTHER" id="PTHR45691">
    <property type="entry name" value="PROTEIN DIAPHANOUS"/>
    <property type="match status" value="1"/>
</dbReference>
<feature type="compositionally biased region" description="Pro residues" evidence="1">
    <location>
        <begin position="189"/>
        <end position="217"/>
    </location>
</feature>
<organism evidence="3 4">
    <name type="scientific">Prorocentrum cordatum</name>
    <dbReference type="NCBI Taxonomy" id="2364126"/>
    <lineage>
        <taxon>Eukaryota</taxon>
        <taxon>Sar</taxon>
        <taxon>Alveolata</taxon>
        <taxon>Dinophyceae</taxon>
        <taxon>Prorocentrales</taxon>
        <taxon>Prorocentraceae</taxon>
        <taxon>Prorocentrum</taxon>
    </lineage>
</organism>
<name>A0ABN9Q9A5_9DINO</name>
<feature type="compositionally biased region" description="Pro residues" evidence="1">
    <location>
        <begin position="325"/>
        <end position="338"/>
    </location>
</feature>
<protein>
    <submittedName>
        <fullName evidence="3">Uncharacterized protein</fullName>
    </submittedName>
</protein>
<evidence type="ECO:0000256" key="1">
    <source>
        <dbReference type="SAM" id="MobiDB-lite"/>
    </source>
</evidence>
<accession>A0ABN9Q9A5</accession>
<keyword evidence="2" id="KW-0812">Transmembrane</keyword>
<dbReference type="Proteomes" id="UP001189429">
    <property type="component" value="Unassembled WGS sequence"/>
</dbReference>
<feature type="transmembrane region" description="Helical" evidence="2">
    <location>
        <begin position="94"/>
        <end position="116"/>
    </location>
</feature>
<dbReference type="SUPFAM" id="SSF101447">
    <property type="entry name" value="Formin homology 2 domain (FH2 domain)"/>
    <property type="match status" value="1"/>
</dbReference>
<evidence type="ECO:0000256" key="2">
    <source>
        <dbReference type="SAM" id="Phobius"/>
    </source>
</evidence>
<dbReference type="PANTHER" id="PTHR45691:SF1">
    <property type="entry name" value="FH2 DOMAIN-CONTAINING PROTEIN 1-RELATED"/>
    <property type="match status" value="1"/>
</dbReference>
<feature type="transmembrane region" description="Helical" evidence="2">
    <location>
        <begin position="128"/>
        <end position="148"/>
    </location>
</feature>
<evidence type="ECO:0000313" key="3">
    <source>
        <dbReference type="EMBL" id="CAK0801094.1"/>
    </source>
</evidence>
<feature type="compositionally biased region" description="Pro residues" evidence="1">
    <location>
        <begin position="409"/>
        <end position="418"/>
    </location>
</feature>
<feature type="compositionally biased region" description="Pro residues" evidence="1">
    <location>
        <begin position="294"/>
        <end position="303"/>
    </location>
</feature>
<dbReference type="EMBL" id="CAUYUJ010002505">
    <property type="protein sequence ID" value="CAK0801094.1"/>
    <property type="molecule type" value="Genomic_DNA"/>
</dbReference>
<feature type="compositionally biased region" description="Low complexity" evidence="1">
    <location>
        <begin position="339"/>
        <end position="349"/>
    </location>
</feature>
<keyword evidence="2" id="KW-1133">Transmembrane helix</keyword>
<feature type="compositionally biased region" description="Pro residues" evidence="1">
    <location>
        <begin position="34"/>
        <end position="45"/>
    </location>
</feature>
<keyword evidence="2" id="KW-0472">Membrane</keyword>
<keyword evidence="4" id="KW-1185">Reference proteome</keyword>
<gene>
    <name evidence="3" type="ORF">PCOR1329_LOCUS9064</name>
</gene>
<evidence type="ECO:0000313" key="4">
    <source>
        <dbReference type="Proteomes" id="UP001189429"/>
    </source>
</evidence>
<feature type="region of interest" description="Disordered" evidence="1">
    <location>
        <begin position="30"/>
        <end position="51"/>
    </location>
</feature>
<proteinExistence type="predicted"/>
<feature type="compositionally biased region" description="Polar residues" evidence="1">
    <location>
        <begin position="392"/>
        <end position="403"/>
    </location>
</feature>
<feature type="region of interest" description="Disordered" evidence="1">
    <location>
        <begin position="174"/>
        <end position="434"/>
    </location>
</feature>